<dbReference type="HOGENOM" id="CLU_2140078_0_0_2"/>
<dbReference type="EMBL" id="CP005290">
    <property type="protein sequence ID" value="AGK61691.1"/>
    <property type="molecule type" value="Genomic_DNA"/>
</dbReference>
<keyword evidence="1" id="KW-0812">Transmembrane</keyword>
<name>N0BM60_9EURY</name>
<dbReference type="AlphaFoldDB" id="N0BM60"/>
<proteinExistence type="predicted"/>
<evidence type="ECO:0000313" key="3">
    <source>
        <dbReference type="Proteomes" id="UP000013307"/>
    </source>
</evidence>
<dbReference type="eggNOG" id="arCOG10688">
    <property type="taxonomic scope" value="Archaea"/>
</dbReference>
<dbReference type="KEGG" id="ast:Asulf_01720"/>
<reference evidence="2 3" key="1">
    <citation type="journal article" date="2013" name="Genome Announc.">
        <title>Complete Genome Sequence of the Thermophilic and Facultatively Chemolithoautotrophic Sulfate Reducer Archaeoglobus sulfaticallidus Strain PM70-1T.</title>
        <authorList>
            <person name="Stokke R."/>
            <person name="Hocking W.P."/>
            <person name="Steinsbu B.O."/>
            <person name="Steen I.H."/>
        </authorList>
    </citation>
    <scope>NUCLEOTIDE SEQUENCE [LARGE SCALE GENOMIC DNA]</scope>
    <source>
        <strain evidence="2">PM70-1</strain>
    </source>
</reference>
<accession>N0BM60</accession>
<gene>
    <name evidence="2" type="ORF">Asulf_01720</name>
</gene>
<feature type="transmembrane region" description="Helical" evidence="1">
    <location>
        <begin position="38"/>
        <end position="60"/>
    </location>
</feature>
<feature type="transmembrane region" description="Helical" evidence="1">
    <location>
        <begin position="91"/>
        <end position="110"/>
    </location>
</feature>
<evidence type="ECO:0008006" key="4">
    <source>
        <dbReference type="Google" id="ProtNLM"/>
    </source>
</evidence>
<dbReference type="RefSeq" id="WP_015591289.1">
    <property type="nucleotide sequence ID" value="NC_021169.1"/>
</dbReference>
<dbReference type="Proteomes" id="UP000013307">
    <property type="component" value="Chromosome"/>
</dbReference>
<evidence type="ECO:0000256" key="1">
    <source>
        <dbReference type="SAM" id="Phobius"/>
    </source>
</evidence>
<keyword evidence="1" id="KW-0472">Membrane</keyword>
<dbReference type="OrthoDB" id="384304at2157"/>
<sequence length="112" mass="12303">MNKLKLMLISLGLLDSGYLLISTYTPDFCPTSGCSTNLTMYGLNIPALFGLMWFLLYGFLKGKMLSIWKILGVAGIGSLGSYAILNSYFCPYCFFAYFLGLSLIVSDYLGGN</sequence>
<dbReference type="GeneID" id="15393355"/>
<keyword evidence="1" id="KW-1133">Transmembrane helix</keyword>
<keyword evidence="3" id="KW-1185">Reference proteome</keyword>
<feature type="transmembrane region" description="Helical" evidence="1">
    <location>
        <begin position="67"/>
        <end position="85"/>
    </location>
</feature>
<organism evidence="2 3">
    <name type="scientific">Archaeoglobus sulfaticallidus PM70-1</name>
    <dbReference type="NCBI Taxonomy" id="387631"/>
    <lineage>
        <taxon>Archaea</taxon>
        <taxon>Methanobacteriati</taxon>
        <taxon>Methanobacteriota</taxon>
        <taxon>Archaeoglobi</taxon>
        <taxon>Archaeoglobales</taxon>
        <taxon>Archaeoglobaceae</taxon>
        <taxon>Archaeoglobus</taxon>
    </lineage>
</organism>
<dbReference type="STRING" id="387631.Asulf_01720"/>
<protein>
    <recommendedName>
        <fullName evidence="4">Vitamin K epoxide reductase domain-containing protein</fullName>
    </recommendedName>
</protein>
<evidence type="ECO:0000313" key="2">
    <source>
        <dbReference type="EMBL" id="AGK61691.1"/>
    </source>
</evidence>